<feature type="transmembrane region" description="Helical" evidence="1">
    <location>
        <begin position="139"/>
        <end position="160"/>
    </location>
</feature>
<keyword evidence="1" id="KW-1133">Transmembrane helix</keyword>
<feature type="transmembrane region" description="Helical" evidence="1">
    <location>
        <begin position="35"/>
        <end position="52"/>
    </location>
</feature>
<evidence type="ECO:0000259" key="2">
    <source>
        <dbReference type="SMART" id="SM00014"/>
    </source>
</evidence>
<reference evidence="3 4" key="1">
    <citation type="submission" date="2023-08" db="EMBL/GenBank/DDBJ databases">
        <title>Arthrobacter horti sp. nov., isolated from forest soil.</title>
        <authorList>
            <person name="Park M."/>
        </authorList>
    </citation>
    <scope>NUCLEOTIDE SEQUENCE [LARGE SCALE GENOMIC DNA]</scope>
    <source>
        <strain evidence="3 4">YJM1</strain>
    </source>
</reference>
<dbReference type="Proteomes" id="UP001232725">
    <property type="component" value="Unassembled WGS sequence"/>
</dbReference>
<organism evidence="3 4">
    <name type="scientific">Arthrobacter horti</name>
    <dbReference type="NCBI Taxonomy" id="3068273"/>
    <lineage>
        <taxon>Bacteria</taxon>
        <taxon>Bacillati</taxon>
        <taxon>Actinomycetota</taxon>
        <taxon>Actinomycetes</taxon>
        <taxon>Micrococcales</taxon>
        <taxon>Micrococcaceae</taxon>
        <taxon>Arthrobacter</taxon>
    </lineage>
</organism>
<dbReference type="Pfam" id="PF01569">
    <property type="entry name" value="PAP2"/>
    <property type="match status" value="1"/>
</dbReference>
<keyword evidence="1" id="KW-0812">Transmembrane</keyword>
<dbReference type="RefSeq" id="WP_305995609.1">
    <property type="nucleotide sequence ID" value="NZ_JAVALS010000002.1"/>
</dbReference>
<dbReference type="SUPFAM" id="SSF48317">
    <property type="entry name" value="Acid phosphatase/Vanadium-dependent haloperoxidase"/>
    <property type="match status" value="1"/>
</dbReference>
<sequence length="163" mass="17558">MLSLVTTLTGPTWMSVITGVVGFGWILLRREWRRPLLLMGAMAVAVTASSLIKHELSRARPDPAFMVLGLEPSPSFPSGHTLGSAVFALTLAWLLVAHSRRRTTTPARTAVVAFGLAALFAAVVGYSRIYLGYHWLTDVLASAGLSLVVLAGVMAVDVWLSRR</sequence>
<keyword evidence="4" id="KW-1185">Reference proteome</keyword>
<dbReference type="SMART" id="SM00014">
    <property type="entry name" value="acidPPc"/>
    <property type="match status" value="1"/>
</dbReference>
<feature type="domain" description="Phosphatidic acid phosphatase type 2/haloperoxidase" evidence="2">
    <location>
        <begin position="34"/>
        <end position="154"/>
    </location>
</feature>
<feature type="transmembrane region" description="Helical" evidence="1">
    <location>
        <begin position="78"/>
        <end position="97"/>
    </location>
</feature>
<keyword evidence="1" id="KW-0472">Membrane</keyword>
<dbReference type="Gene3D" id="1.20.144.10">
    <property type="entry name" value="Phosphatidic acid phosphatase type 2/haloperoxidase"/>
    <property type="match status" value="1"/>
</dbReference>
<feature type="transmembrane region" description="Helical" evidence="1">
    <location>
        <begin position="109"/>
        <end position="127"/>
    </location>
</feature>
<dbReference type="EMBL" id="JAVALS010000002">
    <property type="protein sequence ID" value="MDP5226566.1"/>
    <property type="molecule type" value="Genomic_DNA"/>
</dbReference>
<name>A0ABT9ILV3_9MICC</name>
<comment type="caution">
    <text evidence="3">The sequence shown here is derived from an EMBL/GenBank/DDBJ whole genome shotgun (WGS) entry which is preliminary data.</text>
</comment>
<dbReference type="InterPro" id="IPR000326">
    <property type="entry name" value="PAP2/HPO"/>
</dbReference>
<dbReference type="PANTHER" id="PTHR14969:SF13">
    <property type="entry name" value="AT30094P"/>
    <property type="match status" value="1"/>
</dbReference>
<dbReference type="InterPro" id="IPR036938">
    <property type="entry name" value="PAP2/HPO_sf"/>
</dbReference>
<protein>
    <submittedName>
        <fullName evidence="3">Phosphatase PAP2 family protein</fullName>
    </submittedName>
</protein>
<gene>
    <name evidence="3" type="ORF">Q9R02_05290</name>
</gene>
<proteinExistence type="predicted"/>
<evidence type="ECO:0000313" key="3">
    <source>
        <dbReference type="EMBL" id="MDP5226566.1"/>
    </source>
</evidence>
<evidence type="ECO:0000313" key="4">
    <source>
        <dbReference type="Proteomes" id="UP001232725"/>
    </source>
</evidence>
<evidence type="ECO:0000256" key="1">
    <source>
        <dbReference type="SAM" id="Phobius"/>
    </source>
</evidence>
<feature type="transmembrane region" description="Helical" evidence="1">
    <location>
        <begin position="12"/>
        <end position="28"/>
    </location>
</feature>
<accession>A0ABT9ILV3</accession>
<dbReference type="PANTHER" id="PTHR14969">
    <property type="entry name" value="SPHINGOSINE-1-PHOSPHATE PHOSPHOHYDROLASE"/>
    <property type="match status" value="1"/>
</dbReference>